<dbReference type="HOGENOM" id="CLU_484941_0_0_1"/>
<feature type="region of interest" description="Disordered" evidence="2">
    <location>
        <begin position="384"/>
        <end position="628"/>
    </location>
</feature>
<feature type="compositionally biased region" description="Polar residues" evidence="2">
    <location>
        <begin position="422"/>
        <end position="439"/>
    </location>
</feature>
<reference evidence="5" key="1">
    <citation type="journal article" date="2013" name="Genome Announc.">
        <title>Draft genome sequence of the basidiomycetous yeast-like fungus Pseudozyma hubeiensis SY62, which produces an abundant amount of the biosurfactant mannosylerythritol lipids.</title>
        <authorList>
            <person name="Konishi M."/>
            <person name="Hatada Y."/>
            <person name="Horiuchi J."/>
        </authorList>
    </citation>
    <scope>NUCLEOTIDE SEQUENCE [LARGE SCALE GENOMIC DNA]</scope>
    <source>
        <strain evidence="5">SY62</strain>
    </source>
</reference>
<feature type="compositionally biased region" description="Low complexity" evidence="2">
    <location>
        <begin position="399"/>
        <end position="410"/>
    </location>
</feature>
<evidence type="ECO:0000313" key="5">
    <source>
        <dbReference type="Proteomes" id="UP000014071"/>
    </source>
</evidence>
<dbReference type="OrthoDB" id="2555373at2759"/>
<keyword evidence="1" id="KW-0479">Metal-binding</keyword>
<dbReference type="PROSITE" id="PS00028">
    <property type="entry name" value="ZINC_FINGER_C2H2_1"/>
    <property type="match status" value="1"/>
</dbReference>
<keyword evidence="5" id="KW-1185">Reference proteome</keyword>
<accession>R9P4A9</accession>
<feature type="compositionally biased region" description="Basic and acidic residues" evidence="2">
    <location>
        <begin position="164"/>
        <end position="181"/>
    </location>
</feature>
<evidence type="ECO:0000313" key="4">
    <source>
        <dbReference type="EMBL" id="GAC92915.1"/>
    </source>
</evidence>
<keyword evidence="1" id="KW-0863">Zinc-finger</keyword>
<feature type="domain" description="C2H2-type" evidence="3">
    <location>
        <begin position="118"/>
        <end position="147"/>
    </location>
</feature>
<gene>
    <name evidence="4" type="ORF">PHSY_000474</name>
</gene>
<evidence type="ECO:0000256" key="2">
    <source>
        <dbReference type="SAM" id="MobiDB-lite"/>
    </source>
</evidence>
<dbReference type="PROSITE" id="PS50157">
    <property type="entry name" value="ZINC_FINGER_C2H2_2"/>
    <property type="match status" value="1"/>
</dbReference>
<keyword evidence="1" id="KW-0862">Zinc</keyword>
<sequence length="662" mass="72483">MSKLTRLERMRNEDGLCICVSDREHLRPLLINGDCAHHAKFDIFPHYEKSWRLQPQSNSSWPRFQAMNPFANQLGTAVRSFAVRNLDATQSRTNSLLDNITGIIPDSPSSTTSKENTLTCRRCGNRFRDRLELSSHFNLLPHHSDYSDSHDFDSFTRPKGRRTRTLDQRLDHGKAAARDDLTSPSTTNFSESQAFYDAADKDKENATEGRPTFLRKFSTFTALTTTTTDDLTRSPFGTDYADQDGDQSPRSPKARGKQRALPRLPRDGSFQYGQPLASSDEEGDAPTATRSRARSATVLSAETVPSSLPRASFSSTASRSSGRSRQAPSLPPKLPAFDWQNLDKKPLPDIASEVDDAASIASDSSFRTAGSTDMYSEKAQLKAMYGSDEKKSQKHGPLADAASSGATASAIPGVGHGVLRTEQGSTSASARHASESNLLLETPETPHYDAPPSYHELHGDSDPFDDLATSSRHRSRHLASRSDGFATMPSSPVSRSGPHAPRRPRRATNAWPSFASESRFPVTFSSTSRYDEQDAEDDLYNPRSEKTSRPSMKAKLTNASLPPLVPSSSFSASPSPSTPKTPMTFFDDAPLVAPPLSLPRPANSSSNSASRRNRRHTRAKSDAATPSTRCPTCFVKFSSLDKTLKHLDNSDCGAVEFESGLN</sequence>
<feature type="compositionally biased region" description="Low complexity" evidence="2">
    <location>
        <begin position="287"/>
        <end position="297"/>
    </location>
</feature>
<feature type="compositionally biased region" description="Polar residues" evidence="2">
    <location>
        <begin position="182"/>
        <end position="193"/>
    </location>
</feature>
<proteinExistence type="predicted"/>
<feature type="compositionally biased region" description="Low complexity" evidence="2">
    <location>
        <begin position="310"/>
        <end position="328"/>
    </location>
</feature>
<dbReference type="eggNOG" id="ENOG502R2VH">
    <property type="taxonomic scope" value="Eukaryota"/>
</dbReference>
<evidence type="ECO:0000256" key="1">
    <source>
        <dbReference type="PROSITE-ProRule" id="PRU00042"/>
    </source>
</evidence>
<feature type="region of interest" description="Disordered" evidence="2">
    <location>
        <begin position="228"/>
        <end position="341"/>
    </location>
</feature>
<organism evidence="4 5">
    <name type="scientific">Pseudozyma hubeiensis (strain SY62)</name>
    <name type="common">Yeast</name>
    <dbReference type="NCBI Taxonomy" id="1305764"/>
    <lineage>
        <taxon>Eukaryota</taxon>
        <taxon>Fungi</taxon>
        <taxon>Dikarya</taxon>
        <taxon>Basidiomycota</taxon>
        <taxon>Ustilaginomycotina</taxon>
        <taxon>Ustilaginomycetes</taxon>
        <taxon>Ustilaginales</taxon>
        <taxon>Ustilaginaceae</taxon>
        <taxon>Pseudozyma</taxon>
    </lineage>
</organism>
<name>R9P4A9_PSEHS</name>
<evidence type="ECO:0000259" key="3">
    <source>
        <dbReference type="PROSITE" id="PS50157"/>
    </source>
</evidence>
<feature type="region of interest" description="Disordered" evidence="2">
    <location>
        <begin position="147"/>
        <end position="193"/>
    </location>
</feature>
<dbReference type="AlphaFoldDB" id="R9P4A9"/>
<protein>
    <recommendedName>
        <fullName evidence="3">C2H2-type domain-containing protein</fullName>
    </recommendedName>
</protein>
<dbReference type="RefSeq" id="XP_012186502.1">
    <property type="nucleotide sequence ID" value="XM_012331112.1"/>
</dbReference>
<feature type="compositionally biased region" description="Low complexity" evidence="2">
    <location>
        <begin position="559"/>
        <end position="582"/>
    </location>
</feature>
<dbReference type="GO" id="GO:0008270">
    <property type="term" value="F:zinc ion binding"/>
    <property type="evidence" value="ECO:0007669"/>
    <property type="project" value="UniProtKB-KW"/>
</dbReference>
<dbReference type="GeneID" id="24105781"/>
<dbReference type="Proteomes" id="UP000014071">
    <property type="component" value="Unassembled WGS sequence"/>
</dbReference>
<dbReference type="InterPro" id="IPR013087">
    <property type="entry name" value="Znf_C2H2_type"/>
</dbReference>
<feature type="compositionally biased region" description="Basic and acidic residues" evidence="2">
    <location>
        <begin position="147"/>
        <end position="156"/>
    </location>
</feature>
<dbReference type="EMBL" id="DF238770">
    <property type="protein sequence ID" value="GAC92915.1"/>
    <property type="molecule type" value="Genomic_DNA"/>
</dbReference>
<feature type="compositionally biased region" description="Low complexity" evidence="2">
    <location>
        <begin position="599"/>
        <end position="610"/>
    </location>
</feature>